<dbReference type="AlphaFoldDB" id="A7NJ42"/>
<dbReference type="EMBL" id="CP000804">
    <property type="protein sequence ID" value="ABU57508.1"/>
    <property type="molecule type" value="Genomic_DNA"/>
</dbReference>
<name>A7NJ42_ROSCS</name>
<dbReference type="eggNOG" id="COG1011">
    <property type="taxonomic scope" value="Bacteria"/>
</dbReference>
<proteinExistence type="predicted"/>
<dbReference type="Proteomes" id="UP000000263">
    <property type="component" value="Chromosome"/>
</dbReference>
<dbReference type="NCBIfam" id="TIGR01549">
    <property type="entry name" value="HAD-SF-IA-v1"/>
    <property type="match status" value="1"/>
</dbReference>
<dbReference type="PANTHER" id="PTHR46470">
    <property type="entry name" value="N-ACYLNEURAMINATE-9-PHOSPHATASE"/>
    <property type="match status" value="1"/>
</dbReference>
<dbReference type="SFLD" id="SFLDG01129">
    <property type="entry name" value="C1.5:_HAD__Beta-PGM__Phosphata"/>
    <property type="match status" value="1"/>
</dbReference>
<dbReference type="GO" id="GO:0044281">
    <property type="term" value="P:small molecule metabolic process"/>
    <property type="evidence" value="ECO:0007669"/>
    <property type="project" value="UniProtKB-ARBA"/>
</dbReference>
<dbReference type="Pfam" id="PF00702">
    <property type="entry name" value="Hydrolase"/>
    <property type="match status" value="1"/>
</dbReference>
<accession>A7NJ42</accession>
<keyword evidence="2 4" id="KW-0378">Hydrolase</keyword>
<evidence type="ECO:0000313" key="5">
    <source>
        <dbReference type="Proteomes" id="UP000000263"/>
    </source>
</evidence>
<evidence type="ECO:0000256" key="2">
    <source>
        <dbReference type="ARBA" id="ARBA00022801"/>
    </source>
</evidence>
<dbReference type="SFLD" id="SFLDS00003">
    <property type="entry name" value="Haloacid_Dehalogenase"/>
    <property type="match status" value="1"/>
</dbReference>
<comment type="cofactor">
    <cofactor evidence="1">
        <name>Mg(2+)</name>
        <dbReference type="ChEBI" id="CHEBI:18420"/>
    </cofactor>
</comment>
<sequence>MIRAVVFDMGGTLLRYPRPGNGTWRESEERGIRRLYHYLVTQGHPIAAEEETFVARMFERLAQGWEQATGGRINLRAMDWIAAGAADHDLTLSDGALMEAVHHYARPLRDGVTAMPGAAATLAALRARGVRIGLISNTIWPGDLHREDLIALRLWQYIEYAVFSGDFGIWKPHPQVFLHVLDHLGVNPADAVFVGDNPKEDVRGAQQAGMRALWVRSLEFPLLPNILPDAVVENPGEIVPLLDAAGELPPLQQAQ</sequence>
<dbReference type="SUPFAM" id="SSF56784">
    <property type="entry name" value="HAD-like"/>
    <property type="match status" value="1"/>
</dbReference>
<reference evidence="4 5" key="1">
    <citation type="submission" date="2007-08" db="EMBL/GenBank/DDBJ databases">
        <title>Complete sequence of Roseiflexus castenholzii DSM 13941.</title>
        <authorList>
            <consortium name="US DOE Joint Genome Institute"/>
            <person name="Copeland A."/>
            <person name="Lucas S."/>
            <person name="Lapidus A."/>
            <person name="Barry K."/>
            <person name="Glavina del Rio T."/>
            <person name="Dalin E."/>
            <person name="Tice H."/>
            <person name="Pitluck S."/>
            <person name="Thompson L.S."/>
            <person name="Brettin T."/>
            <person name="Bruce D."/>
            <person name="Detter J.C."/>
            <person name="Han C."/>
            <person name="Tapia R."/>
            <person name="Schmutz J."/>
            <person name="Larimer F."/>
            <person name="Land M."/>
            <person name="Hauser L."/>
            <person name="Kyrpides N."/>
            <person name="Mikhailova N."/>
            <person name="Bryant D.A."/>
            <person name="Hanada S."/>
            <person name="Tsukatani Y."/>
            <person name="Richardson P."/>
        </authorList>
    </citation>
    <scope>NUCLEOTIDE SEQUENCE [LARGE SCALE GENOMIC DNA]</scope>
    <source>
        <strain evidence="5">DSM 13941 / HLO8</strain>
    </source>
</reference>
<gene>
    <name evidence="4" type="ordered locus">Rcas_1413</name>
</gene>
<dbReference type="RefSeq" id="WP_012119937.1">
    <property type="nucleotide sequence ID" value="NC_009767.1"/>
</dbReference>
<dbReference type="GO" id="GO:0016787">
    <property type="term" value="F:hydrolase activity"/>
    <property type="evidence" value="ECO:0007669"/>
    <property type="project" value="UniProtKB-KW"/>
</dbReference>
<organism evidence="4 5">
    <name type="scientific">Roseiflexus castenholzii (strain DSM 13941 / HLO8)</name>
    <dbReference type="NCBI Taxonomy" id="383372"/>
    <lineage>
        <taxon>Bacteria</taxon>
        <taxon>Bacillati</taxon>
        <taxon>Chloroflexota</taxon>
        <taxon>Chloroflexia</taxon>
        <taxon>Chloroflexales</taxon>
        <taxon>Roseiflexineae</taxon>
        <taxon>Roseiflexaceae</taxon>
        <taxon>Roseiflexus</taxon>
    </lineage>
</organism>
<evidence type="ECO:0000256" key="1">
    <source>
        <dbReference type="ARBA" id="ARBA00001946"/>
    </source>
</evidence>
<dbReference type="Gene3D" id="3.40.50.1000">
    <property type="entry name" value="HAD superfamily/HAD-like"/>
    <property type="match status" value="1"/>
</dbReference>
<evidence type="ECO:0000256" key="3">
    <source>
        <dbReference type="ARBA" id="ARBA00022842"/>
    </source>
</evidence>
<dbReference type="InterPro" id="IPR023214">
    <property type="entry name" value="HAD_sf"/>
</dbReference>
<dbReference type="InterPro" id="IPR051400">
    <property type="entry name" value="HAD-like_hydrolase"/>
</dbReference>
<keyword evidence="3" id="KW-0460">Magnesium</keyword>
<protein>
    <submittedName>
        <fullName evidence="4">HAD-superfamily hydrolase, subfamily IA, variant 1</fullName>
    </submittedName>
</protein>
<dbReference type="STRING" id="383372.Rcas_1413"/>
<keyword evidence="5" id="KW-1185">Reference proteome</keyword>
<dbReference type="NCBIfam" id="TIGR01509">
    <property type="entry name" value="HAD-SF-IA-v3"/>
    <property type="match status" value="1"/>
</dbReference>
<dbReference type="OrthoDB" id="9802350at2"/>
<dbReference type="PRINTS" id="PR00413">
    <property type="entry name" value="HADHALOGNASE"/>
</dbReference>
<dbReference type="HOGENOM" id="CLU_045011_8_3_0"/>
<dbReference type="InterPro" id="IPR006439">
    <property type="entry name" value="HAD-SF_hydro_IA"/>
</dbReference>
<dbReference type="KEGG" id="rca:Rcas_1413"/>
<dbReference type="InterPro" id="IPR036412">
    <property type="entry name" value="HAD-like_sf"/>
</dbReference>
<evidence type="ECO:0000313" key="4">
    <source>
        <dbReference type="EMBL" id="ABU57508.1"/>
    </source>
</evidence>